<accession>X1IVP0</accession>
<sequence>MPITFPHFGSLTYVFEVVVRELGRKDILFPKKPSKRTSELGSRHSPEFVCTPFKMTLGTFIEMLDEGATELGMGGGNAYCRFGYYWPVQKLILEDLGYDNFRYIMLDFLHPLRIWKVLK</sequence>
<comment type="caution">
    <text evidence="1">The sequence shown here is derived from an EMBL/GenBank/DDBJ whole genome shotgun (WGS) entry which is preliminary data.</text>
</comment>
<evidence type="ECO:0008006" key="2">
    <source>
        <dbReference type="Google" id="ProtNLM"/>
    </source>
</evidence>
<gene>
    <name evidence="1" type="ORF">S03H2_29293</name>
</gene>
<evidence type="ECO:0000313" key="1">
    <source>
        <dbReference type="EMBL" id="GAH61603.1"/>
    </source>
</evidence>
<organism evidence="1">
    <name type="scientific">marine sediment metagenome</name>
    <dbReference type="NCBI Taxonomy" id="412755"/>
    <lineage>
        <taxon>unclassified sequences</taxon>
        <taxon>metagenomes</taxon>
        <taxon>ecological metagenomes</taxon>
    </lineage>
</organism>
<protein>
    <recommendedName>
        <fullName evidence="2">CoA protein activase</fullName>
    </recommendedName>
</protein>
<name>X1IVP0_9ZZZZ</name>
<dbReference type="AlphaFoldDB" id="X1IVP0"/>
<reference evidence="1" key="1">
    <citation type="journal article" date="2014" name="Front. Microbiol.">
        <title>High frequency of phylogenetically diverse reductive dehalogenase-homologous genes in deep subseafloor sedimentary metagenomes.</title>
        <authorList>
            <person name="Kawai M."/>
            <person name="Futagami T."/>
            <person name="Toyoda A."/>
            <person name="Takaki Y."/>
            <person name="Nishi S."/>
            <person name="Hori S."/>
            <person name="Arai W."/>
            <person name="Tsubouchi T."/>
            <person name="Morono Y."/>
            <person name="Uchiyama I."/>
            <person name="Ito T."/>
            <person name="Fujiyama A."/>
            <person name="Inagaki F."/>
            <person name="Takami H."/>
        </authorList>
    </citation>
    <scope>NUCLEOTIDE SEQUENCE</scope>
    <source>
        <strain evidence="1">Expedition CK06-06</strain>
    </source>
</reference>
<proteinExistence type="predicted"/>
<feature type="non-terminal residue" evidence="1">
    <location>
        <position position="119"/>
    </location>
</feature>
<dbReference type="EMBL" id="BARU01017672">
    <property type="protein sequence ID" value="GAH61603.1"/>
    <property type="molecule type" value="Genomic_DNA"/>
</dbReference>